<proteinExistence type="predicted"/>
<accession>A0A645AVT0</accession>
<dbReference type="EMBL" id="VSSQ01016226">
    <property type="protein sequence ID" value="MPM57352.1"/>
    <property type="molecule type" value="Genomic_DNA"/>
</dbReference>
<comment type="caution">
    <text evidence="1">The sequence shown here is derived from an EMBL/GenBank/DDBJ whole genome shotgun (WGS) entry which is preliminary data.</text>
</comment>
<dbReference type="AlphaFoldDB" id="A0A645AVT0"/>
<protein>
    <submittedName>
        <fullName evidence="1">Uncharacterized protein</fullName>
    </submittedName>
</protein>
<gene>
    <name evidence="1" type="ORF">SDC9_104174</name>
</gene>
<reference evidence="1" key="1">
    <citation type="submission" date="2019-08" db="EMBL/GenBank/DDBJ databases">
        <authorList>
            <person name="Kucharzyk K."/>
            <person name="Murdoch R.W."/>
            <person name="Higgins S."/>
            <person name="Loffler F."/>
        </authorList>
    </citation>
    <scope>NUCLEOTIDE SEQUENCE</scope>
</reference>
<evidence type="ECO:0000313" key="1">
    <source>
        <dbReference type="EMBL" id="MPM57352.1"/>
    </source>
</evidence>
<sequence>MYVYIDFGRIGFKENKKRRDVSLLYEPLVSFEYGFLEIGAPEIAVVCKKVLVARGFAGILGFAYEASDFDNGGFHGNFYQFFADFPAGYLQYPFLEGSRVKMVHNVVVVGKAEREVRTGYGYPGEFLVNLAELGSITFEELPACRNIIK</sequence>
<organism evidence="1">
    <name type="scientific">bioreactor metagenome</name>
    <dbReference type="NCBI Taxonomy" id="1076179"/>
    <lineage>
        <taxon>unclassified sequences</taxon>
        <taxon>metagenomes</taxon>
        <taxon>ecological metagenomes</taxon>
    </lineage>
</organism>
<name>A0A645AVT0_9ZZZZ</name>